<accession>A0A411Z1D0</accession>
<dbReference type="Pfam" id="PF13704">
    <property type="entry name" value="Glyco_tranf_2_4"/>
    <property type="match status" value="1"/>
</dbReference>
<dbReference type="EMBL" id="QWEY01000006">
    <property type="protein sequence ID" value="RGP36881.1"/>
    <property type="molecule type" value="Genomic_DNA"/>
</dbReference>
<keyword evidence="3" id="KW-0472">Membrane</keyword>
<sequence>MGQVWPLQGGLSAIVGLGNAPRESCLGAMGLHWQRRAWEGEAGIPLLLLARGWSPCVRSVLLKILAFTCVKNEGPFLLEWIAYNRLIGVTDFLVFSNDCEDGSNVLLDRLAGHGVVRHLPHSAAPGKSVQWQALQTVARDRLTAGFDWAMFADVDEFPMIHAGQHRLDDAIAVVPPDADAIAMPWRLFGASGHVQFEDSPVTAQFLRSAPADLYHPIAGRYIKTLFRPARFQKPGVHRPKRRPTGPVPVWYDGAGARLPDDFAGRDSQIALPTLTVGRGVIELNHYSLRSVESFIVKTARGLANRRVKTIDLSYWVERNFNSVENTAITHWSAALAAETAALRALPGVEALHQQGCDWHRQRSAALIRTEEGYRLYCDCLHAADSAALPRRLALHLYAVFAELRAQGA</sequence>
<keyword evidence="3" id="KW-1133">Transmembrane helix</keyword>
<evidence type="ECO:0000256" key="3">
    <source>
        <dbReference type="ARBA" id="ARBA00022989"/>
    </source>
</evidence>
<evidence type="ECO:0000256" key="1">
    <source>
        <dbReference type="ARBA" id="ARBA00004167"/>
    </source>
</evidence>
<reference evidence="4 5" key="1">
    <citation type="submission" date="2018-08" db="EMBL/GenBank/DDBJ databases">
        <title>Flavobacterium tibetense sp. nov., isolated from a wetland YonghuCo on Tibetan Plateau.</title>
        <authorList>
            <person name="Phurbu D."/>
            <person name="Lu H."/>
            <person name="Xing P."/>
        </authorList>
    </citation>
    <scope>NUCLEOTIDE SEQUENCE [LARGE SCALE GENOMIC DNA]</scope>
    <source>
        <strain evidence="4 5">DJC</strain>
    </source>
</reference>
<keyword evidence="5" id="KW-1185">Reference proteome</keyword>
<organism evidence="4 5">
    <name type="scientific">Pseudotabrizicola alkalilacus</name>
    <dbReference type="NCBI Taxonomy" id="2305252"/>
    <lineage>
        <taxon>Bacteria</taxon>
        <taxon>Pseudomonadati</taxon>
        <taxon>Pseudomonadota</taxon>
        <taxon>Alphaproteobacteria</taxon>
        <taxon>Rhodobacterales</taxon>
        <taxon>Paracoccaceae</taxon>
        <taxon>Pseudotabrizicola</taxon>
    </lineage>
</organism>
<proteinExistence type="predicted"/>
<dbReference type="AlphaFoldDB" id="A0A411Z1D0"/>
<protein>
    <submittedName>
        <fullName evidence="4">Glycosyltransferase family 2 protein</fullName>
    </submittedName>
</protein>
<dbReference type="PANTHER" id="PTHR21461">
    <property type="entry name" value="GLYCOSYLTRANSFERASE FAMILY 92 PROTEIN"/>
    <property type="match status" value="1"/>
</dbReference>
<name>A0A411Z1D0_9RHOB</name>
<dbReference type="GO" id="GO:0016020">
    <property type="term" value="C:membrane"/>
    <property type="evidence" value="ECO:0007669"/>
    <property type="project" value="UniProtKB-SubCell"/>
</dbReference>
<evidence type="ECO:0000313" key="4">
    <source>
        <dbReference type="EMBL" id="RGP36881.1"/>
    </source>
</evidence>
<dbReference type="GO" id="GO:0005737">
    <property type="term" value="C:cytoplasm"/>
    <property type="evidence" value="ECO:0007669"/>
    <property type="project" value="TreeGrafter"/>
</dbReference>
<dbReference type="PANTHER" id="PTHR21461:SF69">
    <property type="entry name" value="GLYCOSYLTRANSFERASE FAMILY 92 PROTEIN"/>
    <property type="match status" value="1"/>
</dbReference>
<keyword evidence="2" id="KW-0812">Transmembrane</keyword>
<gene>
    <name evidence="4" type="ORF">D1012_12050</name>
</gene>
<keyword evidence="4" id="KW-0808">Transferase</keyword>
<evidence type="ECO:0000256" key="2">
    <source>
        <dbReference type="ARBA" id="ARBA00022692"/>
    </source>
</evidence>
<dbReference type="Proteomes" id="UP000284547">
    <property type="component" value="Unassembled WGS sequence"/>
</dbReference>
<comment type="caution">
    <text evidence="4">The sequence shown here is derived from an EMBL/GenBank/DDBJ whole genome shotgun (WGS) entry which is preliminary data.</text>
</comment>
<evidence type="ECO:0000313" key="5">
    <source>
        <dbReference type="Proteomes" id="UP000284547"/>
    </source>
</evidence>
<dbReference type="GO" id="GO:0016757">
    <property type="term" value="F:glycosyltransferase activity"/>
    <property type="evidence" value="ECO:0007669"/>
    <property type="project" value="TreeGrafter"/>
</dbReference>
<comment type="subcellular location">
    <subcellularLocation>
        <location evidence="1">Membrane</location>
        <topology evidence="1">Single-pass membrane protein</topology>
    </subcellularLocation>
</comment>